<dbReference type="Gene3D" id="1.25.40.390">
    <property type="match status" value="1"/>
</dbReference>
<accession>A0ABV5GHD7</accession>
<dbReference type="EMBL" id="JBHMFB010000044">
    <property type="protein sequence ID" value="MFB9090539.1"/>
    <property type="molecule type" value="Genomic_DNA"/>
</dbReference>
<dbReference type="InterPro" id="IPR041662">
    <property type="entry name" value="SusD-like_2"/>
</dbReference>
<dbReference type="PROSITE" id="PS51257">
    <property type="entry name" value="PROKAR_LIPOPROTEIN"/>
    <property type="match status" value="1"/>
</dbReference>
<dbReference type="Proteomes" id="UP001589576">
    <property type="component" value="Unassembled WGS sequence"/>
</dbReference>
<proteinExistence type="predicted"/>
<gene>
    <name evidence="1" type="ORF">ACFFUU_13065</name>
</gene>
<comment type="caution">
    <text evidence="1">The sequence shown here is derived from an EMBL/GenBank/DDBJ whole genome shotgun (WGS) entry which is preliminary data.</text>
</comment>
<evidence type="ECO:0000313" key="2">
    <source>
        <dbReference type="Proteomes" id="UP001589576"/>
    </source>
</evidence>
<keyword evidence="2" id="KW-1185">Reference proteome</keyword>
<keyword evidence="1" id="KW-0449">Lipoprotein</keyword>
<name>A0ABV5GHD7_9FLAO</name>
<dbReference type="InterPro" id="IPR011990">
    <property type="entry name" value="TPR-like_helical_dom_sf"/>
</dbReference>
<sequence>MKKILLTIVVLTGIFSCTDDITGLNQNTKDATVVPAAYLFTNAQKNVVDQMVSTSVNFNVFRLFTQQWTETTYTDESNYDIGTRTIPDNHWAVMYRDVLRDLKESKSYLQLYEPATPAEEAENANRIAIVDILTAYSYSVLVDTFGDVPYTESLDIEAFPNPKYDDGETIYKDLIAKLTAASASLDSGYDSFGTADLVYGGNAGKWKLFANSLRLKLAINLDDVDHAYATTQALAAVADGVISSNSDNAALKYLSAQPNANPVFVDVVASGRNDFVPTSTVIEKMNGLNDPRRAKFFTQIGDIYEGGTPGSSNNFDNFSHIGDMLLEPTFEGLIMDNAEVEFLLAEAVERGIAVGGTSTSHYDAAITASMNYWGVSSEDIASYLAQPSVAYATATGNWKQKIGEQAYLGLYNRGFECWTSYRRLDFPVLTAPDDAEVNQVPTRYTYPAREETLNASNLEAASTAIGGNTLTTKLFWDVN</sequence>
<dbReference type="RefSeq" id="WP_290284586.1">
    <property type="nucleotide sequence ID" value="NZ_JAUFQN010000019.1"/>
</dbReference>
<organism evidence="1 2">
    <name type="scientific">Flavobacterium paronense</name>
    <dbReference type="NCBI Taxonomy" id="1392775"/>
    <lineage>
        <taxon>Bacteria</taxon>
        <taxon>Pseudomonadati</taxon>
        <taxon>Bacteroidota</taxon>
        <taxon>Flavobacteriia</taxon>
        <taxon>Flavobacteriales</taxon>
        <taxon>Flavobacteriaceae</taxon>
        <taxon>Flavobacterium</taxon>
    </lineage>
</organism>
<evidence type="ECO:0000313" key="1">
    <source>
        <dbReference type="EMBL" id="MFB9090539.1"/>
    </source>
</evidence>
<dbReference type="Pfam" id="PF12771">
    <property type="entry name" value="SusD-like_2"/>
    <property type="match status" value="1"/>
</dbReference>
<protein>
    <submittedName>
        <fullName evidence="1">SusD/RagB family nutrient-binding outer membrane lipoprotein</fullName>
    </submittedName>
</protein>
<dbReference type="SUPFAM" id="SSF48452">
    <property type="entry name" value="TPR-like"/>
    <property type="match status" value="1"/>
</dbReference>
<reference evidence="1 2" key="1">
    <citation type="submission" date="2024-09" db="EMBL/GenBank/DDBJ databases">
        <authorList>
            <person name="Sun Q."/>
            <person name="Mori K."/>
        </authorList>
    </citation>
    <scope>NUCLEOTIDE SEQUENCE [LARGE SCALE GENOMIC DNA]</scope>
    <source>
        <strain evidence="1 2">CECT 8460</strain>
    </source>
</reference>